<evidence type="ECO:0000256" key="1">
    <source>
        <dbReference type="SAM" id="SignalP"/>
    </source>
</evidence>
<dbReference type="Proteomes" id="UP000035720">
    <property type="component" value="Unassembled WGS sequence"/>
</dbReference>
<dbReference type="EMBL" id="CAJC01000139">
    <property type="protein sequence ID" value="CCI53163.1"/>
    <property type="molecule type" value="Genomic_DNA"/>
</dbReference>
<dbReference type="InterPro" id="IPR009003">
    <property type="entry name" value="Peptidase_S1_PA"/>
</dbReference>
<gene>
    <name evidence="2" type="ORF">BN13_30115</name>
</gene>
<dbReference type="OrthoDB" id="4079607at2"/>
<name>A0A077ME67_9MICO</name>
<feature type="signal peptide" evidence="1">
    <location>
        <begin position="1"/>
        <end position="27"/>
    </location>
</feature>
<protein>
    <recommendedName>
        <fullName evidence="4">Serine protease</fullName>
    </recommendedName>
</protein>
<dbReference type="InterPro" id="IPR043504">
    <property type="entry name" value="Peptidase_S1_PA_chymotrypsin"/>
</dbReference>
<proteinExistence type="predicted"/>
<comment type="caution">
    <text evidence="2">The sequence shown here is derived from an EMBL/GenBank/DDBJ whole genome shotgun (WGS) entry which is preliminary data.</text>
</comment>
<sequence>MHNITKRTLLGSVSLAALGSLAMGAPAQGSDSKPVPKPVTKVDTSVLAKEAAARVTTPANARAAQQHVQAAIASYVAKHGTKYSFGSYLDAKTGSVVVLSDAPAAVLSKLTDTSGDRAAAGATVRTSTSTITDQWNRKDDVAPFYGGGGIAASGGICSSGYAVNYGTARYMVTAGHCFANGTLVKTESGANDYGYVAWRRLASLGHGPKDMEIIYNKSYSPRIFTGGLWSTSSAAVVGAGDAVQGYTNYCHSGRTTGENCGHTAVDVNAQVCTQTGCKSPVVAFNGGTLSQGGDSGSPFYVKSGTQAWIRGHVIAGNGGTMSWAEKWGKVASTYGVTIATS</sequence>
<evidence type="ECO:0008006" key="4">
    <source>
        <dbReference type="Google" id="ProtNLM"/>
    </source>
</evidence>
<dbReference type="RefSeq" id="WP_048548697.1">
    <property type="nucleotide sequence ID" value="NZ_HF571038.1"/>
</dbReference>
<organism evidence="2 3">
    <name type="scientific">Nostocoides jenkinsii Ben 74</name>
    <dbReference type="NCBI Taxonomy" id="1193518"/>
    <lineage>
        <taxon>Bacteria</taxon>
        <taxon>Bacillati</taxon>
        <taxon>Actinomycetota</taxon>
        <taxon>Actinomycetes</taxon>
        <taxon>Micrococcales</taxon>
        <taxon>Intrasporangiaceae</taxon>
        <taxon>Nostocoides</taxon>
    </lineage>
</organism>
<feature type="chain" id="PRO_5038469529" description="Serine protease" evidence="1">
    <location>
        <begin position="28"/>
        <end position="341"/>
    </location>
</feature>
<dbReference type="AlphaFoldDB" id="A0A077ME67"/>
<keyword evidence="1" id="KW-0732">Signal</keyword>
<dbReference type="STRING" id="1193518.BN13_30115"/>
<accession>A0A077ME67</accession>
<keyword evidence="3" id="KW-1185">Reference proteome</keyword>
<dbReference type="Gene3D" id="2.40.10.10">
    <property type="entry name" value="Trypsin-like serine proteases"/>
    <property type="match status" value="2"/>
</dbReference>
<dbReference type="SUPFAM" id="SSF50494">
    <property type="entry name" value="Trypsin-like serine proteases"/>
    <property type="match status" value="1"/>
</dbReference>
<reference evidence="2 3" key="1">
    <citation type="journal article" date="2013" name="ISME J.">
        <title>A metabolic model for members of the genus Tetrasphaera involved in enhanced biological phosphorus removal.</title>
        <authorList>
            <person name="Kristiansen R."/>
            <person name="Nguyen H.T.T."/>
            <person name="Saunders A.M."/>
            <person name="Nielsen J.L."/>
            <person name="Wimmer R."/>
            <person name="Le V.Q."/>
            <person name="McIlroy S.J."/>
            <person name="Petrovski S."/>
            <person name="Seviour R.J."/>
            <person name="Calteau A."/>
            <person name="Nielsen K.L."/>
            <person name="Nielsen P.H."/>
        </authorList>
    </citation>
    <scope>NUCLEOTIDE SEQUENCE [LARGE SCALE GENOMIC DNA]</scope>
    <source>
        <strain evidence="2 3">Ben 74</strain>
    </source>
</reference>
<evidence type="ECO:0000313" key="3">
    <source>
        <dbReference type="Proteomes" id="UP000035720"/>
    </source>
</evidence>
<evidence type="ECO:0000313" key="2">
    <source>
        <dbReference type="EMBL" id="CCI53163.1"/>
    </source>
</evidence>